<reference evidence="4 5" key="2">
    <citation type="submission" date="2018-11" db="EMBL/GenBank/DDBJ databases">
        <authorList>
            <consortium name="Pathogen Informatics"/>
        </authorList>
    </citation>
    <scope>NUCLEOTIDE SEQUENCE [LARGE SCALE GENOMIC DNA]</scope>
    <source>
        <strain evidence="4 5">Egypt</strain>
    </source>
</reference>
<organism evidence="6">
    <name type="scientific">Echinostoma caproni</name>
    <dbReference type="NCBI Taxonomy" id="27848"/>
    <lineage>
        <taxon>Eukaryota</taxon>
        <taxon>Metazoa</taxon>
        <taxon>Spiralia</taxon>
        <taxon>Lophotrochozoa</taxon>
        <taxon>Platyhelminthes</taxon>
        <taxon>Trematoda</taxon>
        <taxon>Digenea</taxon>
        <taxon>Plagiorchiida</taxon>
        <taxon>Echinostomata</taxon>
        <taxon>Echinostomatoidea</taxon>
        <taxon>Echinostomatidae</taxon>
        <taxon>Echinostoma</taxon>
    </lineage>
</organism>
<keyword evidence="2" id="KW-0812">Transmembrane</keyword>
<dbReference type="Pfam" id="PF14429">
    <property type="entry name" value="DOCK-C2"/>
    <property type="match status" value="1"/>
</dbReference>
<keyword evidence="2" id="KW-1133">Transmembrane helix</keyword>
<dbReference type="GO" id="GO:0005737">
    <property type="term" value="C:cytoplasm"/>
    <property type="evidence" value="ECO:0007669"/>
    <property type="project" value="TreeGrafter"/>
</dbReference>
<dbReference type="WBParaSite" id="ECPE_0000694501-mRNA-1">
    <property type="protein sequence ID" value="ECPE_0000694501-mRNA-1"/>
    <property type="gene ID" value="ECPE_0000694501"/>
</dbReference>
<keyword evidence="5" id="KW-1185">Reference proteome</keyword>
<feature type="region of interest" description="Disordered" evidence="1">
    <location>
        <begin position="236"/>
        <end position="258"/>
    </location>
</feature>
<dbReference type="GO" id="GO:0007264">
    <property type="term" value="P:small GTPase-mediated signal transduction"/>
    <property type="evidence" value="ECO:0007669"/>
    <property type="project" value="InterPro"/>
</dbReference>
<evidence type="ECO:0000313" key="5">
    <source>
        <dbReference type="Proteomes" id="UP000272942"/>
    </source>
</evidence>
<dbReference type="GO" id="GO:0005886">
    <property type="term" value="C:plasma membrane"/>
    <property type="evidence" value="ECO:0007669"/>
    <property type="project" value="TreeGrafter"/>
</dbReference>
<sequence>MCHSRVFFKLSLISTEDSIMIVLVAALNHSIQYSPIMYALMTGFTCVVIAVVQVIHSLSGFAPQDLDPFQPTEERLLLMVVVTRMGPMQMKRPKPSKTGRDNSAIPVTEVPHYRRPVGVACVDITRLVVPHLNRSGSLDSSTRLPDGSGVIQTPRTIAVIPTGEQFQTDFLLNLANHTPLAYFAKPAGREVTAPIITPSGLSTLNALIDIPLTSALATGLPVGIVTDSSSAFTNGSGIPNSNSSTGIAPSGSFSSSSRPLISGNADDLDFTLKTIDVLDPRQSQILMHSTLSKPHVLYGRRFGFSNMLSVGAESDRRELFVTLISGEFNKGTKKQEKNVEVEISVRDSSGNLERVVNHALWDYPDKFLKLVRSPLINDFRTSLNKGLLISVRQIVGNSMCVLYFQGQYRNTRASKDKLLGVAFLRLQPSTAIPVLLADGCYQLLIHKMDMHQIDTCAYLRETSCLPGTGPGPMVSAGSGSSMGSSGSQSSIGTGALLGTSALSSFSQSKQRHEMLYVETRVCSSQHTTDG</sequence>
<feature type="compositionally biased region" description="Low complexity" evidence="1">
    <location>
        <begin position="243"/>
        <end position="258"/>
    </location>
</feature>
<feature type="transmembrane region" description="Helical" evidence="2">
    <location>
        <begin position="36"/>
        <end position="55"/>
    </location>
</feature>
<dbReference type="PANTHER" id="PTHR45653:SF10">
    <property type="entry name" value="MYOBLAST CITY, ISOFORM B"/>
    <property type="match status" value="1"/>
</dbReference>
<dbReference type="Gene3D" id="2.60.40.150">
    <property type="entry name" value="C2 domain"/>
    <property type="match status" value="1"/>
</dbReference>
<evidence type="ECO:0000256" key="1">
    <source>
        <dbReference type="SAM" id="MobiDB-lite"/>
    </source>
</evidence>
<dbReference type="InterPro" id="IPR027007">
    <property type="entry name" value="C2_DOCK-type_domain"/>
</dbReference>
<dbReference type="GO" id="GO:0031267">
    <property type="term" value="F:small GTPase binding"/>
    <property type="evidence" value="ECO:0007669"/>
    <property type="project" value="TreeGrafter"/>
</dbReference>
<evidence type="ECO:0000256" key="2">
    <source>
        <dbReference type="SAM" id="Phobius"/>
    </source>
</evidence>
<dbReference type="GO" id="GO:0005085">
    <property type="term" value="F:guanyl-nucleotide exchange factor activity"/>
    <property type="evidence" value="ECO:0007669"/>
    <property type="project" value="InterPro"/>
</dbReference>
<protein>
    <submittedName>
        <fullName evidence="6">C2 DOCK-type domain-containing protein</fullName>
    </submittedName>
</protein>
<feature type="domain" description="C2 DOCK-type" evidence="3">
    <location>
        <begin position="316"/>
        <end position="529"/>
    </location>
</feature>
<dbReference type="AlphaFoldDB" id="A0A183AIZ6"/>
<keyword evidence="2" id="KW-0472">Membrane</keyword>
<proteinExistence type="predicted"/>
<dbReference type="InterPro" id="IPR026791">
    <property type="entry name" value="DOCK"/>
</dbReference>
<name>A0A183AIZ6_9TREM</name>
<dbReference type="Proteomes" id="UP000272942">
    <property type="component" value="Unassembled WGS sequence"/>
</dbReference>
<accession>A0A183AIZ6</accession>
<gene>
    <name evidence="4" type="ORF">ECPE_LOCUS6931</name>
</gene>
<evidence type="ECO:0000313" key="4">
    <source>
        <dbReference type="EMBL" id="VDP79722.1"/>
    </source>
</evidence>
<dbReference type="EMBL" id="UZAN01043976">
    <property type="protein sequence ID" value="VDP79722.1"/>
    <property type="molecule type" value="Genomic_DNA"/>
</dbReference>
<dbReference type="OrthoDB" id="18896at2759"/>
<evidence type="ECO:0000259" key="3">
    <source>
        <dbReference type="Pfam" id="PF14429"/>
    </source>
</evidence>
<dbReference type="PANTHER" id="PTHR45653">
    <property type="entry name" value="DEDICATOR OF CYTOKINESIS"/>
    <property type="match status" value="1"/>
</dbReference>
<reference evidence="6" key="1">
    <citation type="submission" date="2016-06" db="UniProtKB">
        <authorList>
            <consortium name="WormBaseParasite"/>
        </authorList>
    </citation>
    <scope>IDENTIFICATION</scope>
</reference>
<evidence type="ECO:0000313" key="6">
    <source>
        <dbReference type="WBParaSite" id="ECPE_0000694501-mRNA-1"/>
    </source>
</evidence>
<dbReference type="InterPro" id="IPR035892">
    <property type="entry name" value="C2_domain_sf"/>
</dbReference>